<feature type="transmembrane region" description="Helical" evidence="1">
    <location>
        <begin position="50"/>
        <end position="70"/>
    </location>
</feature>
<reference evidence="2 3" key="1">
    <citation type="submission" date="2023-10" db="EMBL/GenBank/DDBJ databases">
        <title>Two novel species belonging to the OM43/NOR5 clade.</title>
        <authorList>
            <person name="Park M."/>
        </authorList>
    </citation>
    <scope>NUCLEOTIDE SEQUENCE [LARGE SCALE GENOMIC DNA]</scope>
    <source>
        <strain evidence="2 3">IMCC43200</strain>
    </source>
</reference>
<feature type="transmembrane region" description="Helical" evidence="1">
    <location>
        <begin position="77"/>
        <end position="98"/>
    </location>
</feature>
<keyword evidence="1" id="KW-1133">Transmembrane helix</keyword>
<name>A0ABZ0I4K7_9GAMM</name>
<keyword evidence="3" id="KW-1185">Reference proteome</keyword>
<sequence>MEKDQKEAVTIVVAISVLLLVGAIGIFILGPEAFSIISASTGDGLGLKDAAVLAFFGTLIIMILLTLVAGDGLIGEIQFVLPGFGVFFLIMWLMMAWVF</sequence>
<feature type="transmembrane region" description="Helical" evidence="1">
    <location>
        <begin position="9"/>
        <end position="30"/>
    </location>
</feature>
<evidence type="ECO:0000313" key="2">
    <source>
        <dbReference type="EMBL" id="WOJ93698.1"/>
    </source>
</evidence>
<dbReference type="EMBL" id="CP136864">
    <property type="protein sequence ID" value="WOJ93698.1"/>
    <property type="molecule type" value="Genomic_DNA"/>
</dbReference>
<accession>A0ABZ0I4K7</accession>
<evidence type="ECO:0000256" key="1">
    <source>
        <dbReference type="SAM" id="Phobius"/>
    </source>
</evidence>
<keyword evidence="1" id="KW-0472">Membrane</keyword>
<keyword evidence="1" id="KW-0812">Transmembrane</keyword>
<dbReference type="Proteomes" id="UP001626537">
    <property type="component" value="Chromosome"/>
</dbReference>
<dbReference type="RefSeq" id="WP_407348342.1">
    <property type="nucleotide sequence ID" value="NZ_CP136864.1"/>
</dbReference>
<gene>
    <name evidence="2" type="ORF">R0135_00680</name>
</gene>
<organism evidence="2 3">
    <name type="scientific">Congregibacter variabilis</name>
    <dbReference type="NCBI Taxonomy" id="3081200"/>
    <lineage>
        <taxon>Bacteria</taxon>
        <taxon>Pseudomonadati</taxon>
        <taxon>Pseudomonadota</taxon>
        <taxon>Gammaproteobacteria</taxon>
        <taxon>Cellvibrionales</taxon>
        <taxon>Halieaceae</taxon>
        <taxon>Congregibacter</taxon>
    </lineage>
</organism>
<proteinExistence type="predicted"/>
<evidence type="ECO:0000313" key="3">
    <source>
        <dbReference type="Proteomes" id="UP001626537"/>
    </source>
</evidence>
<protein>
    <submittedName>
        <fullName evidence="2">Uncharacterized protein</fullName>
    </submittedName>
</protein>